<keyword evidence="3 7" id="KW-0812">Transmembrane</keyword>
<keyword evidence="5 7" id="KW-0472">Membrane</keyword>
<evidence type="ECO:0000256" key="6">
    <source>
        <dbReference type="SAM" id="MobiDB-lite"/>
    </source>
</evidence>
<keyword evidence="4 7" id="KW-1133">Transmembrane helix</keyword>
<evidence type="ECO:0000256" key="3">
    <source>
        <dbReference type="ARBA" id="ARBA00022692"/>
    </source>
</evidence>
<sequence length="472" mass="49147">MVAESGGELSGGGVRKAAQEQDSEHGQHYAKQRWLMTQLYCVAVLEIMSLSTLLPSFRDLFASYGMDLVQQGYVGSASALSAFVMSPILGRASDSYGRVTLLKLSAAGSILGAAGTLLAPNKWAFILARVLPGMFRWGAYIIDFSSGPAIARNQSIIGSSAGIGFVLGPAIGAAALGWGPAVAVKLSLVFSVLSMIVLLFLDEPPHPKEGESQEELQPKGAASGAAGGKGGSAMDLFRGEGGWFVAFHLHNRFVFMAAESSLYQSLQVFSTGRLGLSRPQAGLLISYIGLTGALAQAFIVTRYVSKAPEMMDVSKAPEMTGMALALAGSLLGYLSWSVTGGVRMLLCVLAVLTLSSNAFLALNKASAVVSELGRVMSLAVLTLSSNAFLALNKASVSRRAPHSLAGTAMGVLAGVDTFARACGGPVGGHIYLARGPAALAFSCAGMCSYIVVLIGTAAARRRQQQQQRPKAE</sequence>
<feature type="transmembrane region" description="Helical" evidence="7">
    <location>
        <begin position="39"/>
        <end position="57"/>
    </location>
</feature>
<evidence type="ECO:0000256" key="2">
    <source>
        <dbReference type="ARBA" id="ARBA00022448"/>
    </source>
</evidence>
<evidence type="ECO:0000313" key="8">
    <source>
        <dbReference type="EMBL" id="KAG5185863.1"/>
    </source>
</evidence>
<protein>
    <submittedName>
        <fullName evidence="8">Major facilitator superfamily domain-containing protein</fullName>
    </submittedName>
</protein>
<keyword evidence="2" id="KW-0813">Transport</keyword>
<name>A0A835Z3Q7_9STRA</name>
<dbReference type="Pfam" id="PF07690">
    <property type="entry name" value="MFS_1"/>
    <property type="match status" value="1"/>
</dbReference>
<evidence type="ECO:0000256" key="1">
    <source>
        <dbReference type="ARBA" id="ARBA00004141"/>
    </source>
</evidence>
<feature type="region of interest" description="Disordered" evidence="6">
    <location>
        <begin position="1"/>
        <end position="22"/>
    </location>
</feature>
<dbReference type="PANTHER" id="PTHR23504">
    <property type="entry name" value="MAJOR FACILITATOR SUPERFAMILY DOMAIN-CONTAINING PROTEIN 10"/>
    <property type="match status" value="1"/>
</dbReference>
<dbReference type="SUPFAM" id="SSF103473">
    <property type="entry name" value="MFS general substrate transporter"/>
    <property type="match status" value="1"/>
</dbReference>
<feature type="transmembrane region" description="Helical" evidence="7">
    <location>
        <begin position="343"/>
        <end position="362"/>
    </location>
</feature>
<feature type="transmembrane region" description="Helical" evidence="7">
    <location>
        <begin position="374"/>
        <end position="392"/>
    </location>
</feature>
<dbReference type="PANTHER" id="PTHR23504:SF15">
    <property type="entry name" value="MAJOR FACILITATOR SUPERFAMILY (MFS) PROFILE DOMAIN-CONTAINING PROTEIN"/>
    <property type="match status" value="1"/>
</dbReference>
<evidence type="ECO:0000256" key="4">
    <source>
        <dbReference type="ARBA" id="ARBA00022989"/>
    </source>
</evidence>
<dbReference type="GO" id="GO:0022857">
    <property type="term" value="F:transmembrane transporter activity"/>
    <property type="evidence" value="ECO:0007669"/>
    <property type="project" value="InterPro"/>
</dbReference>
<evidence type="ECO:0000313" key="9">
    <source>
        <dbReference type="Proteomes" id="UP000664859"/>
    </source>
</evidence>
<evidence type="ECO:0000256" key="5">
    <source>
        <dbReference type="ARBA" id="ARBA00023136"/>
    </source>
</evidence>
<gene>
    <name evidence="8" type="ORF">JKP88DRAFT_311040</name>
</gene>
<evidence type="ECO:0000256" key="7">
    <source>
        <dbReference type="SAM" id="Phobius"/>
    </source>
</evidence>
<keyword evidence="9" id="KW-1185">Reference proteome</keyword>
<feature type="transmembrane region" description="Helical" evidence="7">
    <location>
        <begin position="182"/>
        <end position="201"/>
    </location>
</feature>
<feature type="region of interest" description="Disordered" evidence="6">
    <location>
        <begin position="208"/>
        <end position="227"/>
    </location>
</feature>
<feature type="transmembrane region" description="Helical" evidence="7">
    <location>
        <begin position="101"/>
        <end position="119"/>
    </location>
</feature>
<feature type="transmembrane region" description="Helical" evidence="7">
    <location>
        <begin position="319"/>
        <end position="336"/>
    </location>
</feature>
<dbReference type="InterPro" id="IPR036259">
    <property type="entry name" value="MFS_trans_sf"/>
</dbReference>
<feature type="transmembrane region" description="Helical" evidence="7">
    <location>
        <begin position="404"/>
        <end position="426"/>
    </location>
</feature>
<feature type="transmembrane region" description="Helical" evidence="7">
    <location>
        <begin position="156"/>
        <end position="176"/>
    </location>
</feature>
<feature type="transmembrane region" description="Helical" evidence="7">
    <location>
        <begin position="438"/>
        <end position="459"/>
    </location>
</feature>
<comment type="caution">
    <text evidence="8">The sequence shown here is derived from an EMBL/GenBank/DDBJ whole genome shotgun (WGS) entry which is preliminary data.</text>
</comment>
<reference evidence="8" key="1">
    <citation type="submission" date="2021-02" db="EMBL/GenBank/DDBJ databases">
        <title>First Annotated Genome of the Yellow-green Alga Tribonema minus.</title>
        <authorList>
            <person name="Mahan K.M."/>
        </authorList>
    </citation>
    <scope>NUCLEOTIDE SEQUENCE</scope>
    <source>
        <strain evidence="8">UTEX B ZZ1240</strain>
    </source>
</reference>
<dbReference type="OrthoDB" id="190500at2759"/>
<proteinExistence type="predicted"/>
<dbReference type="EMBL" id="JAFCMP010000119">
    <property type="protein sequence ID" value="KAG5185863.1"/>
    <property type="molecule type" value="Genomic_DNA"/>
</dbReference>
<feature type="transmembrane region" description="Helical" evidence="7">
    <location>
        <begin position="69"/>
        <end position="89"/>
    </location>
</feature>
<organism evidence="8 9">
    <name type="scientific">Tribonema minus</name>
    <dbReference type="NCBI Taxonomy" id="303371"/>
    <lineage>
        <taxon>Eukaryota</taxon>
        <taxon>Sar</taxon>
        <taxon>Stramenopiles</taxon>
        <taxon>Ochrophyta</taxon>
        <taxon>PX clade</taxon>
        <taxon>Xanthophyceae</taxon>
        <taxon>Tribonematales</taxon>
        <taxon>Tribonemataceae</taxon>
        <taxon>Tribonema</taxon>
    </lineage>
</organism>
<dbReference type="Proteomes" id="UP000664859">
    <property type="component" value="Unassembled WGS sequence"/>
</dbReference>
<dbReference type="InterPro" id="IPR011701">
    <property type="entry name" value="MFS"/>
</dbReference>
<dbReference type="Gene3D" id="1.20.1250.20">
    <property type="entry name" value="MFS general substrate transporter like domains"/>
    <property type="match status" value="1"/>
</dbReference>
<dbReference type="AlphaFoldDB" id="A0A835Z3Q7"/>
<accession>A0A835Z3Q7</accession>
<comment type="subcellular location">
    <subcellularLocation>
        <location evidence="1">Membrane</location>
        <topology evidence="1">Multi-pass membrane protein</topology>
    </subcellularLocation>
</comment>
<dbReference type="GO" id="GO:0016020">
    <property type="term" value="C:membrane"/>
    <property type="evidence" value="ECO:0007669"/>
    <property type="project" value="UniProtKB-SubCell"/>
</dbReference>
<feature type="transmembrane region" description="Helical" evidence="7">
    <location>
        <begin position="281"/>
        <end position="299"/>
    </location>
</feature>